<organism evidence="1 2">
    <name type="scientific">Renibacterium salmoninarum (strain ATCC 33209 / DSM 20767 / JCM 11484 / NBRC 15589 / NCIMB 2235)</name>
    <dbReference type="NCBI Taxonomy" id="288705"/>
    <lineage>
        <taxon>Bacteria</taxon>
        <taxon>Bacillati</taxon>
        <taxon>Actinomycetota</taxon>
        <taxon>Actinomycetes</taxon>
        <taxon>Micrococcales</taxon>
        <taxon>Micrococcaceae</taxon>
        <taxon>Renibacterium</taxon>
    </lineage>
</organism>
<keyword evidence="2" id="KW-1185">Reference proteome</keyword>
<dbReference type="eggNOG" id="COG1196">
    <property type="taxonomic scope" value="Bacteria"/>
</dbReference>
<proteinExistence type="predicted"/>
<dbReference type="Proteomes" id="UP000002007">
    <property type="component" value="Chromosome"/>
</dbReference>
<gene>
    <name evidence="1" type="ordered locus">RSal33209_0108</name>
</gene>
<dbReference type="HOGENOM" id="CLU_605297_0_0_11"/>
<name>A9WKQ5_RENSM</name>
<evidence type="ECO:0000313" key="2">
    <source>
        <dbReference type="Proteomes" id="UP000002007"/>
    </source>
</evidence>
<evidence type="ECO:0000313" key="1">
    <source>
        <dbReference type="EMBL" id="ABY21864.1"/>
    </source>
</evidence>
<dbReference type="KEGG" id="rsa:RSal33209_0108"/>
<protein>
    <submittedName>
        <fullName evidence="1">Hypothetical membrane protein</fullName>
    </submittedName>
</protein>
<reference evidence="2" key="1">
    <citation type="journal article" date="2008" name="J. Bacteriol.">
        <title>Genome sequence of the fish pathogen Renibacterium salmoninarum suggests reductive evolution away from an environmental Arthrobacter ancestor.</title>
        <authorList>
            <person name="Wiens G.D."/>
            <person name="Rockey D.D."/>
            <person name="Wu Z."/>
            <person name="Chang J."/>
            <person name="Levy R."/>
            <person name="Crane S."/>
            <person name="Chen D.S."/>
            <person name="Capri G.R."/>
            <person name="Burnett J.R."/>
            <person name="Sudheesh P.S."/>
            <person name="Schipma M.J."/>
            <person name="Burd H."/>
            <person name="Bhattacharyya A."/>
            <person name="Rhodes L.D."/>
            <person name="Kaul R."/>
            <person name="Strom M.S."/>
        </authorList>
    </citation>
    <scope>NUCLEOTIDE SEQUENCE [LARGE SCALE GENOMIC DNA]</scope>
    <source>
        <strain evidence="2">ATCC 33209 / DSM 20767 / JCM 11484 / NBRC 15589 / NCIMB 2235</strain>
    </source>
</reference>
<accession>A9WKQ5</accession>
<dbReference type="EMBL" id="CP000910">
    <property type="protein sequence ID" value="ABY21864.1"/>
    <property type="molecule type" value="Genomic_DNA"/>
</dbReference>
<dbReference type="STRING" id="288705.RSal33209_0108"/>
<dbReference type="AlphaFoldDB" id="A9WKQ5"/>
<sequence>MIRPMKGNLMSPWIVRRSPLRRNVGLASLTLGLLILPLGIAPAALAAGTQPFPEYSSASNPAINGSLRGDIAGSAFVDNDGAFHWISSYSGYNNATDTATTNSRTKTFTKTFTNSDLGTVNSGIGNTTTVKDANTHMNLPGSLCYKVNQKPVNPAPSLYQDDHYDVIGIWTDPATGTWYGAVNDEFQFNPWSTSNPTPAQRVATGIHYNRILMATSSDKGQTWNYQGAIVTSPYQHDGVADSTAFPANTWSYGIAGVRLFVDQASGYFYLLYNEQIKTKPGYTSFAKWFSMARAPISGKMAAGTWNKYANGAWTEPGLGGQDGKMGSSLDIETSYNAANDLVSYQGTGADGSTLNFSNQKVSSSGVFGFADAQGTNYQADAVLGTLSDASGNVLPKVEFHDPAIGADVLVEANSAKKIVITVTNDAGDSRQQVVSAGNVIFQNPSTHRLYVE</sequence>